<accession>A0A2T8I0U6</accession>
<dbReference type="PANTHER" id="PTHR33086:SF94">
    <property type="entry name" value="EXPRESSED PROTEIN"/>
    <property type="match status" value="1"/>
</dbReference>
<evidence type="ECO:0000313" key="2">
    <source>
        <dbReference type="EMBL" id="PVH31283.1"/>
    </source>
</evidence>
<dbReference type="Proteomes" id="UP000243499">
    <property type="component" value="Chromosome 9"/>
</dbReference>
<dbReference type="Pfam" id="PF07762">
    <property type="entry name" value="DUF1618"/>
    <property type="match status" value="1"/>
</dbReference>
<dbReference type="PANTHER" id="PTHR33086">
    <property type="entry name" value="OS05G0468200 PROTEIN-RELATED"/>
    <property type="match status" value="1"/>
</dbReference>
<organism evidence="2">
    <name type="scientific">Panicum hallii</name>
    <dbReference type="NCBI Taxonomy" id="206008"/>
    <lineage>
        <taxon>Eukaryota</taxon>
        <taxon>Viridiplantae</taxon>
        <taxon>Streptophyta</taxon>
        <taxon>Embryophyta</taxon>
        <taxon>Tracheophyta</taxon>
        <taxon>Spermatophyta</taxon>
        <taxon>Magnoliopsida</taxon>
        <taxon>Liliopsida</taxon>
        <taxon>Poales</taxon>
        <taxon>Poaceae</taxon>
        <taxon>PACMAD clade</taxon>
        <taxon>Panicoideae</taxon>
        <taxon>Panicodae</taxon>
        <taxon>Paniceae</taxon>
        <taxon>Panicinae</taxon>
        <taxon>Panicum</taxon>
        <taxon>Panicum sect. Panicum</taxon>
    </lineage>
</organism>
<feature type="domain" description="DUF1618" evidence="1">
    <location>
        <begin position="182"/>
        <end position="309"/>
    </location>
</feature>
<name>A0A2T8I0U6_9POAL</name>
<sequence>MAAANHLPPCVVLLRSVNLERFSDERQHAWGAIRCPNRKAYGCGERGQELVEGLALHLRVDDHPNLTSPLCIRLSDQVLANESLIALTVVFRFEASELLYHLVYDAVGESLSVAEDLKSIRHPLLRGPPFPCGAATTSICSPWRSWLRQSSRSKGGGCVWPMRGKGPFFAHVAFSFQDHAFWANLMEGAMHCDLHAAGDRPHVDFDFLNLPPGFELELGGTMKLEQVDTTMDLALVNMFRTMGSAGDSIKFVSIDHIGDFGDRMVSVWTLHLDCGHGGGWIQDAQFRVRSIWELLEDFKKARLPENVTPGLEKVTECIPYVRQDQVPHIQ</sequence>
<dbReference type="EMBL" id="CM008054">
    <property type="protein sequence ID" value="PVH31283.1"/>
    <property type="molecule type" value="Genomic_DNA"/>
</dbReference>
<dbReference type="InterPro" id="IPR011676">
    <property type="entry name" value="DUF1618"/>
</dbReference>
<dbReference type="Gramene" id="PVH31283">
    <property type="protein sequence ID" value="PVH31283"/>
    <property type="gene ID" value="PAHAL_9G103000"/>
</dbReference>
<evidence type="ECO:0000259" key="1">
    <source>
        <dbReference type="Pfam" id="PF07762"/>
    </source>
</evidence>
<protein>
    <recommendedName>
        <fullName evidence="1">DUF1618 domain-containing protein</fullName>
    </recommendedName>
</protein>
<gene>
    <name evidence="2" type="ORF">PAHAL_9G103000</name>
</gene>
<dbReference type="AlphaFoldDB" id="A0A2T8I0U6"/>
<proteinExistence type="predicted"/>
<reference evidence="2" key="1">
    <citation type="submission" date="2018-04" db="EMBL/GenBank/DDBJ databases">
        <title>WGS assembly of Panicum hallii.</title>
        <authorList>
            <person name="Lovell J."/>
            <person name="Jenkins J."/>
            <person name="Lowry D."/>
            <person name="Mamidi S."/>
            <person name="Sreedasyam A."/>
            <person name="Weng X."/>
            <person name="Barry K."/>
            <person name="Bonette J."/>
            <person name="Campitelli B."/>
            <person name="Daum C."/>
            <person name="Gordon S."/>
            <person name="Gould B."/>
            <person name="Lipzen A."/>
            <person name="Macqueen A."/>
            <person name="Palacio-Mejia J."/>
            <person name="Plott C."/>
            <person name="Shakirov E."/>
            <person name="Shu S."/>
            <person name="Yoshinaga Y."/>
            <person name="Zane M."/>
            <person name="Rokhsar D."/>
            <person name="Grimwood J."/>
            <person name="Schmutz J."/>
            <person name="Juenger T."/>
        </authorList>
    </citation>
    <scope>NUCLEOTIDE SEQUENCE [LARGE SCALE GENOMIC DNA]</scope>
    <source>
        <strain evidence="2">FIL2</strain>
    </source>
</reference>